<organism evidence="1">
    <name type="scientific">bioreactor metagenome</name>
    <dbReference type="NCBI Taxonomy" id="1076179"/>
    <lineage>
        <taxon>unclassified sequences</taxon>
        <taxon>metagenomes</taxon>
        <taxon>ecological metagenomes</taxon>
    </lineage>
</organism>
<reference evidence="1" key="1">
    <citation type="submission" date="2019-08" db="EMBL/GenBank/DDBJ databases">
        <authorList>
            <person name="Kucharzyk K."/>
            <person name="Murdoch R.W."/>
            <person name="Higgins S."/>
            <person name="Loffler F."/>
        </authorList>
    </citation>
    <scope>NUCLEOTIDE SEQUENCE</scope>
</reference>
<dbReference type="AlphaFoldDB" id="A0A644YW95"/>
<gene>
    <name evidence="1" type="ORF">SDC9_79431</name>
</gene>
<dbReference type="EMBL" id="VSSQ01006486">
    <property type="protein sequence ID" value="MPM32865.1"/>
    <property type="molecule type" value="Genomic_DNA"/>
</dbReference>
<name>A0A644YW95_9ZZZZ</name>
<evidence type="ECO:0000313" key="1">
    <source>
        <dbReference type="EMBL" id="MPM32865.1"/>
    </source>
</evidence>
<sequence>MIFEKTYKFDMWTKWSSLLPGFIQDFQAQYIYNPNILQANKHTLSQFDFTTSIDPREASRVVKINDFTNRPEEIESYDKICLSEYCWGNVSLIFTVDDTLPDKTLRLIYDSDPGWDDDANVFSPYVPDKEVIPV</sequence>
<accession>A0A644YW95</accession>
<protein>
    <submittedName>
        <fullName evidence="1">Uncharacterized protein</fullName>
    </submittedName>
</protein>
<proteinExistence type="predicted"/>
<comment type="caution">
    <text evidence="1">The sequence shown here is derived from an EMBL/GenBank/DDBJ whole genome shotgun (WGS) entry which is preliminary data.</text>
</comment>